<evidence type="ECO:0000256" key="3">
    <source>
        <dbReference type="ARBA" id="ARBA00023004"/>
    </source>
</evidence>
<dbReference type="PANTHER" id="PTHR43177:SF3">
    <property type="entry name" value="PROTEIN NRFC HOMOLOG"/>
    <property type="match status" value="1"/>
</dbReference>
<keyword evidence="1" id="KW-0004">4Fe-4S</keyword>
<dbReference type="InterPro" id="IPR013783">
    <property type="entry name" value="Ig-like_fold"/>
</dbReference>
<organism evidence="6 7">
    <name type="scientific">Hydrogenophaga palleronii</name>
    <dbReference type="NCBI Taxonomy" id="65655"/>
    <lineage>
        <taxon>Bacteria</taxon>
        <taxon>Pseudomonadati</taxon>
        <taxon>Pseudomonadota</taxon>
        <taxon>Betaproteobacteria</taxon>
        <taxon>Burkholderiales</taxon>
        <taxon>Comamonadaceae</taxon>
        <taxon>Hydrogenophaga</taxon>
    </lineage>
</organism>
<dbReference type="Pfam" id="PF13247">
    <property type="entry name" value="Fer4_11"/>
    <property type="match status" value="1"/>
</dbReference>
<dbReference type="InterPro" id="IPR017896">
    <property type="entry name" value="4Fe4S_Fe-S-bd"/>
</dbReference>
<evidence type="ECO:0000313" key="6">
    <source>
        <dbReference type="EMBL" id="MDR7152022.1"/>
    </source>
</evidence>
<keyword evidence="3" id="KW-0408">Iron</keyword>
<gene>
    <name evidence="6" type="ORF">J2W49_003998</name>
</gene>
<dbReference type="SUPFAM" id="SSF54862">
    <property type="entry name" value="4Fe-4S ferredoxins"/>
    <property type="match status" value="1"/>
</dbReference>
<dbReference type="Gene3D" id="3.30.70.20">
    <property type="match status" value="2"/>
</dbReference>
<evidence type="ECO:0000256" key="2">
    <source>
        <dbReference type="ARBA" id="ARBA00022723"/>
    </source>
</evidence>
<dbReference type="InterPro" id="IPR050954">
    <property type="entry name" value="ET_IronSulfur_Cluster-Binding"/>
</dbReference>
<keyword evidence="2" id="KW-0479">Metal-binding</keyword>
<dbReference type="Gene3D" id="2.60.40.10">
    <property type="entry name" value="Immunoglobulins"/>
    <property type="match status" value="1"/>
</dbReference>
<keyword evidence="4" id="KW-0411">Iron-sulfur</keyword>
<evidence type="ECO:0000256" key="1">
    <source>
        <dbReference type="ARBA" id="ARBA00022485"/>
    </source>
</evidence>
<comment type="caution">
    <text evidence="6">The sequence shown here is derived from an EMBL/GenBank/DDBJ whole genome shotgun (WGS) entry which is preliminary data.</text>
</comment>
<keyword evidence="7" id="KW-1185">Reference proteome</keyword>
<proteinExistence type="predicted"/>
<reference evidence="6 7" key="1">
    <citation type="submission" date="2023-07" db="EMBL/GenBank/DDBJ databases">
        <title>Sorghum-associated microbial communities from plants grown in Nebraska, USA.</title>
        <authorList>
            <person name="Schachtman D."/>
        </authorList>
    </citation>
    <scope>NUCLEOTIDE SEQUENCE [LARGE SCALE GENOMIC DNA]</scope>
    <source>
        <strain evidence="6 7">4249</strain>
    </source>
</reference>
<feature type="domain" description="4Fe-4S ferredoxin-type" evidence="5">
    <location>
        <begin position="70"/>
        <end position="164"/>
    </location>
</feature>
<dbReference type="EMBL" id="JAVDWU010000009">
    <property type="protein sequence ID" value="MDR7152022.1"/>
    <property type="molecule type" value="Genomic_DNA"/>
</dbReference>
<protein>
    <submittedName>
        <fullName evidence="6">Fe-S-cluster-containing dehydrogenase component</fullName>
    </submittedName>
</protein>
<sequence>MPFNERPRDMGTKLNLVIDVALCENCNNCVLAAKDELVGNTFDGYSAPHAPVGEGVVRIERHVRGEGHMVDVTYVPRMCFHCDNAPCVAAGQGAVRKRQDGVVLFDPVLARGRRDLVAACPYGAVVWNEEQQLPQTWFFDAHLLDAGWEVPRSAGVCPTGAIQLRRTDDDAMQREVASRGLRTLLPELALKPRVFYANLDRVDRVFVGGTITARIGPHVEVVPATQVELVRADEVVATCVSDAFGDFKFDGLLPHGGEHQIRARHSEHGEAVCAAAVGAASVFVGELRLSDS</sequence>
<dbReference type="Proteomes" id="UP001265700">
    <property type="component" value="Unassembled WGS sequence"/>
</dbReference>
<accession>A0ABU1WRU7</accession>
<dbReference type="RefSeq" id="WP_310320357.1">
    <property type="nucleotide sequence ID" value="NZ_JAVDWU010000009.1"/>
</dbReference>
<name>A0ABU1WRU7_9BURK</name>
<evidence type="ECO:0000256" key="4">
    <source>
        <dbReference type="ARBA" id="ARBA00023014"/>
    </source>
</evidence>
<evidence type="ECO:0000313" key="7">
    <source>
        <dbReference type="Proteomes" id="UP001265700"/>
    </source>
</evidence>
<dbReference type="PANTHER" id="PTHR43177">
    <property type="entry name" value="PROTEIN NRFC"/>
    <property type="match status" value="1"/>
</dbReference>
<evidence type="ECO:0000259" key="5">
    <source>
        <dbReference type="Pfam" id="PF13247"/>
    </source>
</evidence>